<gene>
    <name evidence="2" type="ORF">DFJ66_8205</name>
</gene>
<organism evidence="2 3">
    <name type="scientific">Saccharothrix variisporea</name>
    <dbReference type="NCBI Taxonomy" id="543527"/>
    <lineage>
        <taxon>Bacteria</taxon>
        <taxon>Bacillati</taxon>
        <taxon>Actinomycetota</taxon>
        <taxon>Actinomycetes</taxon>
        <taxon>Pseudonocardiales</taxon>
        <taxon>Pseudonocardiaceae</taxon>
        <taxon>Saccharothrix</taxon>
    </lineage>
</organism>
<dbReference type="Proteomes" id="UP000272729">
    <property type="component" value="Unassembled WGS sequence"/>
</dbReference>
<sequence>MRKLRGVLITTVFTGAVMSAAGVSASATGFWIYHYDGAFDSVSRCQEARQEFIEQNQSVGQPISVWPCAYHDVNPETGTGPAGWYYRWGILAD</sequence>
<evidence type="ECO:0000313" key="2">
    <source>
        <dbReference type="EMBL" id="RKT74831.1"/>
    </source>
</evidence>
<comment type="caution">
    <text evidence="2">The sequence shown here is derived from an EMBL/GenBank/DDBJ whole genome shotgun (WGS) entry which is preliminary data.</text>
</comment>
<evidence type="ECO:0000256" key="1">
    <source>
        <dbReference type="SAM" id="SignalP"/>
    </source>
</evidence>
<dbReference type="EMBL" id="RBXR01000001">
    <property type="protein sequence ID" value="RKT74831.1"/>
    <property type="molecule type" value="Genomic_DNA"/>
</dbReference>
<reference evidence="2 3" key="1">
    <citation type="submission" date="2018-10" db="EMBL/GenBank/DDBJ databases">
        <title>Sequencing the genomes of 1000 actinobacteria strains.</title>
        <authorList>
            <person name="Klenk H.-P."/>
        </authorList>
    </citation>
    <scope>NUCLEOTIDE SEQUENCE [LARGE SCALE GENOMIC DNA]</scope>
    <source>
        <strain evidence="2 3">DSM 43911</strain>
    </source>
</reference>
<accession>A0A495XJX5</accession>
<proteinExistence type="predicted"/>
<evidence type="ECO:0000313" key="3">
    <source>
        <dbReference type="Proteomes" id="UP000272729"/>
    </source>
</evidence>
<feature type="signal peptide" evidence="1">
    <location>
        <begin position="1"/>
        <end position="19"/>
    </location>
</feature>
<keyword evidence="1" id="KW-0732">Signal</keyword>
<protein>
    <submittedName>
        <fullName evidence="2">Uncharacterized protein</fullName>
    </submittedName>
</protein>
<feature type="chain" id="PRO_5039033367" evidence="1">
    <location>
        <begin position="20"/>
        <end position="93"/>
    </location>
</feature>
<keyword evidence="3" id="KW-1185">Reference proteome</keyword>
<name>A0A495XJX5_9PSEU</name>
<dbReference type="AlphaFoldDB" id="A0A495XJX5"/>